<reference evidence="3 4" key="1">
    <citation type="submission" date="2019-01" db="EMBL/GenBank/DDBJ databases">
        <title>Leucobacter muris sp. nov. isolated from the nose of a laboratory mouse.</title>
        <authorList>
            <person name="Benga L."/>
            <person name="Sproeer C."/>
            <person name="Schumann P."/>
            <person name="Verbarg S."/>
            <person name="Bunk B."/>
            <person name="Engelhardt E."/>
            <person name="Benten P.M."/>
            <person name="Sager M."/>
        </authorList>
    </citation>
    <scope>NUCLEOTIDE SEQUENCE [LARGE SCALE GENOMIC DNA]</scope>
    <source>
        <strain evidence="3 4">DSM 101948</strain>
    </source>
</reference>
<proteinExistence type="predicted"/>
<organism evidence="3 4">
    <name type="scientific">Leucobacter muris</name>
    <dbReference type="NCBI Taxonomy" id="1935379"/>
    <lineage>
        <taxon>Bacteria</taxon>
        <taxon>Bacillati</taxon>
        <taxon>Actinomycetota</taxon>
        <taxon>Actinomycetes</taxon>
        <taxon>Micrococcales</taxon>
        <taxon>Microbacteriaceae</taxon>
        <taxon>Leucobacter</taxon>
    </lineage>
</organism>
<protein>
    <recommendedName>
        <fullName evidence="5">DUF3558 domain-containing protein</fullName>
    </recommendedName>
</protein>
<evidence type="ECO:0000313" key="3">
    <source>
        <dbReference type="EMBL" id="QAB16573.1"/>
    </source>
</evidence>
<evidence type="ECO:0000313" key="4">
    <source>
        <dbReference type="Proteomes" id="UP000285768"/>
    </source>
</evidence>
<dbReference type="Proteomes" id="UP000285768">
    <property type="component" value="Chromosome"/>
</dbReference>
<feature type="region of interest" description="Disordered" evidence="1">
    <location>
        <begin position="25"/>
        <end position="59"/>
    </location>
</feature>
<feature type="signal peptide" evidence="2">
    <location>
        <begin position="1"/>
        <end position="21"/>
    </location>
</feature>
<accession>A0ABX5QC31</accession>
<keyword evidence="2" id="KW-0732">Signal</keyword>
<name>A0ABX5QC31_9MICO</name>
<dbReference type="RefSeq" id="WP_128385965.1">
    <property type="nucleotide sequence ID" value="NZ_CP035037.1"/>
</dbReference>
<evidence type="ECO:0000256" key="2">
    <source>
        <dbReference type="SAM" id="SignalP"/>
    </source>
</evidence>
<sequence>MGATRRLGTAAVILWIPLAMAGCAQPQGEAPTTTASPPEKTPTASTPSQAPGPTSAPVVIPPCDELVPFDAVQAEYAGGIETFHGQPEMQQQARTHIFGPAAVTALDAAEQSVHCGWGIPNSDGLSQIYVAELDPAVRDALMAELDASVFERSEEAGWVRYARSELGGIAPLHINYFFRDRVWVSELGSENGVLAREALSRL</sequence>
<evidence type="ECO:0008006" key="5">
    <source>
        <dbReference type="Google" id="ProtNLM"/>
    </source>
</evidence>
<feature type="compositionally biased region" description="Polar residues" evidence="1">
    <location>
        <begin position="30"/>
        <end position="52"/>
    </location>
</feature>
<evidence type="ECO:0000256" key="1">
    <source>
        <dbReference type="SAM" id="MobiDB-lite"/>
    </source>
</evidence>
<dbReference type="EMBL" id="CP035037">
    <property type="protein sequence ID" value="QAB16573.1"/>
    <property type="molecule type" value="Genomic_DNA"/>
</dbReference>
<dbReference type="PROSITE" id="PS51257">
    <property type="entry name" value="PROKAR_LIPOPROTEIN"/>
    <property type="match status" value="1"/>
</dbReference>
<keyword evidence="4" id="KW-1185">Reference proteome</keyword>
<gene>
    <name evidence="3" type="ORF">Leucomu_00240</name>
</gene>
<feature type="chain" id="PRO_5045383280" description="DUF3558 domain-containing protein" evidence="2">
    <location>
        <begin position="22"/>
        <end position="202"/>
    </location>
</feature>